<name>A0A0A8X6I7_MESS1</name>
<evidence type="ECO:0000313" key="1">
    <source>
        <dbReference type="EMBL" id="GAM15528.1"/>
    </source>
</evidence>
<dbReference type="AlphaFoldDB" id="A0A0A8X6I7"/>
<keyword evidence="2" id="KW-1185">Reference proteome</keyword>
<dbReference type="Proteomes" id="UP000031014">
    <property type="component" value="Unassembled WGS sequence"/>
</dbReference>
<reference evidence="1 2" key="1">
    <citation type="submission" date="2013-06" db="EMBL/GenBank/DDBJ databases">
        <title>Whole genome shotgun sequence of Bacillus selenatarsenatis SF-1.</title>
        <authorList>
            <person name="Kuroda M."/>
            <person name="Sei K."/>
            <person name="Yamashita M."/>
            <person name="Ike M."/>
        </authorList>
    </citation>
    <scope>NUCLEOTIDE SEQUENCE [LARGE SCALE GENOMIC DNA]</scope>
    <source>
        <strain evidence="1 2">SF-1</strain>
    </source>
</reference>
<accession>A0A0A8X6I7</accession>
<evidence type="ECO:0000313" key="2">
    <source>
        <dbReference type="Proteomes" id="UP000031014"/>
    </source>
</evidence>
<comment type="caution">
    <text evidence="1">The sequence shown here is derived from an EMBL/GenBank/DDBJ whole genome shotgun (WGS) entry which is preliminary data.</text>
</comment>
<proteinExistence type="predicted"/>
<gene>
    <name evidence="1" type="ORF">SAMD00020551_3685</name>
</gene>
<dbReference type="EMBL" id="BASE01000085">
    <property type="protein sequence ID" value="GAM15528.1"/>
    <property type="molecule type" value="Genomic_DNA"/>
</dbReference>
<sequence>MFLHKMKLIMKKELALLMPTCKIAFYHVKFGFRILTTILTKTAL</sequence>
<organism evidence="1 2">
    <name type="scientific">Mesobacillus selenatarsenatis (strain DSM 18680 / JCM 14380 / FERM P-15431 / SF-1)</name>
    <dbReference type="NCBI Taxonomy" id="1321606"/>
    <lineage>
        <taxon>Bacteria</taxon>
        <taxon>Bacillati</taxon>
        <taxon>Bacillota</taxon>
        <taxon>Bacilli</taxon>
        <taxon>Bacillales</taxon>
        <taxon>Bacillaceae</taxon>
        <taxon>Mesobacillus</taxon>
    </lineage>
</organism>
<protein>
    <submittedName>
        <fullName evidence="1">Uncharacterized protein</fullName>
    </submittedName>
</protein>